<dbReference type="EMBL" id="MLAK01001267">
    <property type="protein sequence ID" value="OHS95071.1"/>
    <property type="molecule type" value="Genomic_DNA"/>
</dbReference>
<comment type="caution">
    <text evidence="1">The sequence shown here is derived from an EMBL/GenBank/DDBJ whole genome shotgun (WGS) entry which is preliminary data.</text>
</comment>
<dbReference type="GeneID" id="94846936"/>
<organism evidence="1 2">
    <name type="scientific">Tritrichomonas foetus</name>
    <dbReference type="NCBI Taxonomy" id="1144522"/>
    <lineage>
        <taxon>Eukaryota</taxon>
        <taxon>Metamonada</taxon>
        <taxon>Parabasalia</taxon>
        <taxon>Tritrichomonadida</taxon>
        <taxon>Tritrichomonadidae</taxon>
        <taxon>Tritrichomonas</taxon>
    </lineage>
</organism>
<dbReference type="InterPro" id="IPR036770">
    <property type="entry name" value="Ankyrin_rpt-contain_sf"/>
</dbReference>
<sequence length="244" mass="28356">MNIYGMSPIIEAICNNHIDIVRFLFEKNNGKSLNLLFSAIYSTSHASIYKMTNEHIMLSNILKKVILNHLSVSFERNIVDIFSDSQDKQIEKDKIIDVISLIYLLCAILVGFDSEQDIFYNKGYIYGRSSRKIPDKKISKSENHIMNTNDILKYFLTEKVHQSTTALISMIKYAIITRNIDIMVFLLDYPGVKQILTNHFSILDIAFCDIDIFEKILTSKVYDINMKLHSLSFFLKRQSTFIWL</sequence>
<reference evidence="1" key="1">
    <citation type="submission" date="2016-10" db="EMBL/GenBank/DDBJ databases">
        <authorList>
            <person name="Benchimol M."/>
            <person name="Almeida L.G."/>
            <person name="Vasconcelos A.T."/>
            <person name="Perreira-Neves A."/>
            <person name="Rosa I.A."/>
            <person name="Tasca T."/>
            <person name="Bogo M.R."/>
            <person name="de Souza W."/>
        </authorList>
    </citation>
    <scope>NUCLEOTIDE SEQUENCE [LARGE SCALE GENOMIC DNA]</scope>
    <source>
        <strain evidence="1">K</strain>
    </source>
</reference>
<gene>
    <name evidence="1" type="ORF">TRFO_38741</name>
</gene>
<name>A0A1J4JA19_9EUKA</name>
<proteinExistence type="predicted"/>
<dbReference type="VEuPathDB" id="TrichDB:TRFO_38741"/>
<accession>A0A1J4JA19</accession>
<protein>
    <submittedName>
        <fullName evidence="1">Uncharacterized protein</fullName>
    </submittedName>
</protein>
<dbReference type="AlphaFoldDB" id="A0A1J4JA19"/>
<keyword evidence="2" id="KW-1185">Reference proteome</keyword>
<dbReference type="InterPro" id="IPR002110">
    <property type="entry name" value="Ankyrin_rpt"/>
</dbReference>
<dbReference type="SUPFAM" id="SSF48403">
    <property type="entry name" value="Ankyrin repeat"/>
    <property type="match status" value="1"/>
</dbReference>
<dbReference type="RefSeq" id="XP_068348208.1">
    <property type="nucleotide sequence ID" value="XM_068512232.1"/>
</dbReference>
<dbReference type="Proteomes" id="UP000179807">
    <property type="component" value="Unassembled WGS sequence"/>
</dbReference>
<dbReference type="SMART" id="SM00248">
    <property type="entry name" value="ANK"/>
    <property type="match status" value="3"/>
</dbReference>
<evidence type="ECO:0000313" key="2">
    <source>
        <dbReference type="Proteomes" id="UP000179807"/>
    </source>
</evidence>
<evidence type="ECO:0000313" key="1">
    <source>
        <dbReference type="EMBL" id="OHS95071.1"/>
    </source>
</evidence>